<dbReference type="SUPFAM" id="SSF159941">
    <property type="entry name" value="MM3350-like"/>
    <property type="match status" value="1"/>
</dbReference>
<evidence type="ECO:0000313" key="3">
    <source>
        <dbReference type="EMBL" id="KIJ14294.1"/>
    </source>
</evidence>
<reference evidence="4" key="2">
    <citation type="submission" date="2015-01" db="EMBL/GenBank/DDBJ databases">
        <title>Evolutionary Origins and Diversification of the Mycorrhizal Mutualists.</title>
        <authorList>
            <consortium name="DOE Joint Genome Institute"/>
            <consortium name="Mycorrhizal Genomics Consortium"/>
            <person name="Kohler A."/>
            <person name="Kuo A."/>
            <person name="Nagy L.G."/>
            <person name="Floudas D."/>
            <person name="Copeland A."/>
            <person name="Barry K.W."/>
            <person name="Cichocki N."/>
            <person name="Veneault-Fourrey C."/>
            <person name="LaButti K."/>
            <person name="Lindquist E.A."/>
            <person name="Lipzen A."/>
            <person name="Lundell T."/>
            <person name="Morin E."/>
            <person name="Murat C."/>
            <person name="Riley R."/>
            <person name="Ohm R."/>
            <person name="Sun H."/>
            <person name="Tunlid A."/>
            <person name="Henrissat B."/>
            <person name="Grigoriev I.V."/>
            <person name="Hibbett D.S."/>
            <person name="Martin F."/>
        </authorList>
    </citation>
    <scope>NUCLEOTIDE SEQUENCE [LARGE SCALE GENOMIC DNA]</scope>
    <source>
        <strain evidence="4">ATCC 200175</strain>
    </source>
</reference>
<dbReference type="Proteomes" id="UP000053647">
    <property type="component" value="Unassembled WGS sequence"/>
</dbReference>
<organism evidence="3 4">
    <name type="scientific">Paxillus involutus ATCC 200175</name>
    <dbReference type="NCBI Taxonomy" id="664439"/>
    <lineage>
        <taxon>Eukaryota</taxon>
        <taxon>Fungi</taxon>
        <taxon>Dikarya</taxon>
        <taxon>Basidiomycota</taxon>
        <taxon>Agaricomycotina</taxon>
        <taxon>Agaricomycetes</taxon>
        <taxon>Agaricomycetidae</taxon>
        <taxon>Boletales</taxon>
        <taxon>Paxilineae</taxon>
        <taxon>Paxillaceae</taxon>
        <taxon>Paxillus</taxon>
    </lineage>
</organism>
<name>A0A0C9SX84_PAXIN</name>
<dbReference type="AlphaFoldDB" id="A0A0C9SX84"/>
<evidence type="ECO:0000256" key="1">
    <source>
        <dbReference type="SAM" id="MobiDB-lite"/>
    </source>
</evidence>
<accession>A0A0C9SX84</accession>
<dbReference type="HOGENOM" id="CLU_1428414_0_0_1"/>
<proteinExistence type="predicted"/>
<keyword evidence="4" id="KW-1185">Reference proteome</keyword>
<protein>
    <recommendedName>
        <fullName evidence="2">Plasmid pRiA4b Orf3-like domain-containing protein</fullName>
    </recommendedName>
</protein>
<feature type="compositionally biased region" description="Polar residues" evidence="1">
    <location>
        <begin position="176"/>
        <end position="190"/>
    </location>
</feature>
<dbReference type="InterPro" id="IPR012912">
    <property type="entry name" value="Plasmid_pRiA4b_Orf3-like"/>
</dbReference>
<dbReference type="EMBL" id="KN819344">
    <property type="protein sequence ID" value="KIJ14294.1"/>
    <property type="molecule type" value="Genomic_DNA"/>
</dbReference>
<dbReference type="InterPro" id="IPR024047">
    <property type="entry name" value="MM3350-like_sf"/>
</dbReference>
<reference evidence="3 4" key="1">
    <citation type="submission" date="2014-06" db="EMBL/GenBank/DDBJ databases">
        <authorList>
            <consortium name="DOE Joint Genome Institute"/>
            <person name="Kuo A."/>
            <person name="Kohler A."/>
            <person name="Nagy L.G."/>
            <person name="Floudas D."/>
            <person name="Copeland A."/>
            <person name="Barry K.W."/>
            <person name="Cichocki N."/>
            <person name="Veneault-Fourrey C."/>
            <person name="LaButti K."/>
            <person name="Lindquist E.A."/>
            <person name="Lipzen A."/>
            <person name="Lundell T."/>
            <person name="Morin E."/>
            <person name="Murat C."/>
            <person name="Sun H."/>
            <person name="Tunlid A."/>
            <person name="Henrissat B."/>
            <person name="Grigoriev I.V."/>
            <person name="Hibbett D.S."/>
            <person name="Martin F."/>
            <person name="Nordberg H.P."/>
            <person name="Cantor M.N."/>
            <person name="Hua S.X."/>
        </authorList>
    </citation>
    <scope>NUCLEOTIDE SEQUENCE [LARGE SCALE GENOMIC DNA]</scope>
    <source>
        <strain evidence="3 4">ATCC 200175</strain>
    </source>
</reference>
<dbReference type="Pfam" id="PF07929">
    <property type="entry name" value="PRiA4_ORF3"/>
    <property type="match status" value="1"/>
</dbReference>
<feature type="compositionally biased region" description="Acidic residues" evidence="1">
    <location>
        <begin position="161"/>
        <end position="175"/>
    </location>
</feature>
<feature type="domain" description="Plasmid pRiA4b Orf3-like" evidence="2">
    <location>
        <begin position="47"/>
        <end position="121"/>
    </location>
</feature>
<gene>
    <name evidence="3" type="ORF">PAXINDRAFT_12945</name>
</gene>
<evidence type="ECO:0000313" key="4">
    <source>
        <dbReference type="Proteomes" id="UP000053647"/>
    </source>
</evidence>
<dbReference type="Gene3D" id="3.10.290.30">
    <property type="entry name" value="MM3350-like"/>
    <property type="match status" value="1"/>
</dbReference>
<dbReference type="OrthoDB" id="2679710at2759"/>
<sequence length="190" mass="21073">MGTPEDEDDEWGQAGICVGEKEIRMRDVWEEDGDCREAAVKDGMLGTCYYLYDFGDNWDHKVALIGKTNLESKKLKIVEVTGAAPLEDSGGLHGWDEVKRAFASTNATDDSELNRKKEWARMVSPLGQAYHPTVPTVGNLNTRTGYDEWLHKAAQGSGDYYDPDDVQEPEGENQQDSDITPGSQILTISV</sequence>
<evidence type="ECO:0000259" key="2">
    <source>
        <dbReference type="Pfam" id="PF07929"/>
    </source>
</evidence>
<feature type="region of interest" description="Disordered" evidence="1">
    <location>
        <begin position="154"/>
        <end position="190"/>
    </location>
</feature>